<evidence type="ECO:0000259" key="5">
    <source>
        <dbReference type="PROSITE" id="PS50931"/>
    </source>
</evidence>
<dbReference type="PANTHER" id="PTHR30126:SF40">
    <property type="entry name" value="HTH-TYPE TRANSCRIPTIONAL REGULATOR GLTR"/>
    <property type="match status" value="1"/>
</dbReference>
<organism evidence="6 7">
    <name type="scientific">Novosphingobium humi</name>
    <dbReference type="NCBI Taxonomy" id="2282397"/>
    <lineage>
        <taxon>Bacteria</taxon>
        <taxon>Pseudomonadati</taxon>
        <taxon>Pseudomonadota</taxon>
        <taxon>Alphaproteobacteria</taxon>
        <taxon>Sphingomonadales</taxon>
        <taxon>Sphingomonadaceae</taxon>
        <taxon>Novosphingobium</taxon>
    </lineage>
</organism>
<comment type="similarity">
    <text evidence="1">Belongs to the LysR transcriptional regulatory family.</text>
</comment>
<dbReference type="PROSITE" id="PS50931">
    <property type="entry name" value="HTH_LYSR"/>
    <property type="match status" value="1"/>
</dbReference>
<keyword evidence="3" id="KW-0238">DNA-binding</keyword>
<reference evidence="6 7" key="1">
    <citation type="submission" date="2023-02" db="EMBL/GenBank/DDBJ databases">
        <title>Genome sequence of Novosphingobium humi KACC 19094.</title>
        <authorList>
            <person name="Kim S."/>
            <person name="Heo J."/>
            <person name="Kwon S.-W."/>
        </authorList>
    </citation>
    <scope>NUCLEOTIDE SEQUENCE [LARGE SCALE GENOMIC DNA]</scope>
    <source>
        <strain evidence="6 7">KACC 19094</strain>
        <plasmid evidence="6 7">unnamed1</plasmid>
    </source>
</reference>
<proteinExistence type="inferred from homology"/>
<evidence type="ECO:0000256" key="4">
    <source>
        <dbReference type="ARBA" id="ARBA00023163"/>
    </source>
</evidence>
<evidence type="ECO:0000256" key="2">
    <source>
        <dbReference type="ARBA" id="ARBA00023015"/>
    </source>
</evidence>
<dbReference type="CDD" id="cd05466">
    <property type="entry name" value="PBP2_LTTR_substrate"/>
    <property type="match status" value="1"/>
</dbReference>
<dbReference type="EMBL" id="CP117418">
    <property type="protein sequence ID" value="WCT79868.1"/>
    <property type="molecule type" value="Genomic_DNA"/>
</dbReference>
<dbReference type="InterPro" id="IPR005119">
    <property type="entry name" value="LysR_subst-bd"/>
</dbReference>
<dbReference type="RefSeq" id="WP_273620140.1">
    <property type="nucleotide sequence ID" value="NZ_CP117418.1"/>
</dbReference>
<sequence length="299" mass="32709">MFRFTIRQIEIFLKVCEAEGFRRASEALGISEAAISHQICLLEEQLGGALFRRRRGAAIQLLPEGEAFRDAATQFVRQGLALGQRLAPSPAAPTCITIHTGPHLLEDALRPALPQFLRRHPEINLNLVIPKTRKWLKQAILADKVQGALLNVKSAEELPHSQALAQTDMGIYACPTIAARIRADPAQPIDLILPNSDHPDAASQIRYLRHAGVNFRIAGHYPFHDVAIRMASEGAGALVVLSSIVTSLDPSGILEEVQKLGVWQTRLYLSPQLARDHAEALRGFFTKAAQKLSGPAPDA</sequence>
<dbReference type="Gene3D" id="1.10.10.10">
    <property type="entry name" value="Winged helix-like DNA-binding domain superfamily/Winged helix DNA-binding domain"/>
    <property type="match status" value="1"/>
</dbReference>
<dbReference type="Proteomes" id="UP001218231">
    <property type="component" value="Plasmid unnamed1"/>
</dbReference>
<dbReference type="PRINTS" id="PR00039">
    <property type="entry name" value="HTHLYSR"/>
</dbReference>
<dbReference type="InterPro" id="IPR036388">
    <property type="entry name" value="WH-like_DNA-bd_sf"/>
</dbReference>
<keyword evidence="7" id="KW-1185">Reference proteome</keyword>
<dbReference type="PANTHER" id="PTHR30126">
    <property type="entry name" value="HTH-TYPE TRANSCRIPTIONAL REGULATOR"/>
    <property type="match status" value="1"/>
</dbReference>
<keyword evidence="4" id="KW-0804">Transcription</keyword>
<name>A0ABY7U3U3_9SPHN</name>
<evidence type="ECO:0000313" key="7">
    <source>
        <dbReference type="Proteomes" id="UP001218231"/>
    </source>
</evidence>
<evidence type="ECO:0000256" key="3">
    <source>
        <dbReference type="ARBA" id="ARBA00023125"/>
    </source>
</evidence>
<dbReference type="Gene3D" id="3.40.190.290">
    <property type="match status" value="1"/>
</dbReference>
<protein>
    <submittedName>
        <fullName evidence="6">LysR family transcriptional regulator</fullName>
    </submittedName>
</protein>
<gene>
    <name evidence="6" type="ORF">PQ457_17545</name>
</gene>
<dbReference type="InterPro" id="IPR000847">
    <property type="entry name" value="LysR_HTH_N"/>
</dbReference>
<dbReference type="InterPro" id="IPR036390">
    <property type="entry name" value="WH_DNA-bd_sf"/>
</dbReference>
<dbReference type="SUPFAM" id="SSF46785">
    <property type="entry name" value="Winged helix' DNA-binding domain"/>
    <property type="match status" value="1"/>
</dbReference>
<keyword evidence="6" id="KW-0614">Plasmid</keyword>
<dbReference type="Pfam" id="PF00126">
    <property type="entry name" value="HTH_1"/>
    <property type="match status" value="1"/>
</dbReference>
<geneLocation type="plasmid" evidence="6 7">
    <name>unnamed1</name>
</geneLocation>
<dbReference type="Pfam" id="PF03466">
    <property type="entry name" value="LysR_substrate"/>
    <property type="match status" value="1"/>
</dbReference>
<dbReference type="SUPFAM" id="SSF53850">
    <property type="entry name" value="Periplasmic binding protein-like II"/>
    <property type="match status" value="1"/>
</dbReference>
<feature type="domain" description="HTH lysR-type" evidence="5">
    <location>
        <begin position="4"/>
        <end position="62"/>
    </location>
</feature>
<evidence type="ECO:0000256" key="1">
    <source>
        <dbReference type="ARBA" id="ARBA00009437"/>
    </source>
</evidence>
<keyword evidence="2" id="KW-0805">Transcription regulation</keyword>
<evidence type="ECO:0000313" key="6">
    <source>
        <dbReference type="EMBL" id="WCT79868.1"/>
    </source>
</evidence>
<accession>A0ABY7U3U3</accession>